<reference evidence="2" key="1">
    <citation type="submission" date="2021-02" db="EMBL/GenBank/DDBJ databases">
        <authorList>
            <person name="Nowell W R."/>
        </authorList>
    </citation>
    <scope>NUCLEOTIDE SEQUENCE</scope>
</reference>
<evidence type="ECO:0000313" key="4">
    <source>
        <dbReference type="Proteomes" id="UP000663848"/>
    </source>
</evidence>
<name>A0A822DPH7_9BILA</name>
<sequence>QYNDECWFFLAAILDDILQSSVSPTNTSPTRNFFSDQPFGQTTTSSSNDSNWGAFVETPKNPTT</sequence>
<feature type="region of interest" description="Disordered" evidence="1">
    <location>
        <begin position="24"/>
        <end position="64"/>
    </location>
</feature>
<evidence type="ECO:0000313" key="3">
    <source>
        <dbReference type="EMBL" id="CAF5076627.1"/>
    </source>
</evidence>
<accession>A0A822DPH7</accession>
<comment type="caution">
    <text evidence="2">The sequence shown here is derived from an EMBL/GenBank/DDBJ whole genome shotgun (WGS) entry which is preliminary data.</text>
</comment>
<gene>
    <name evidence="2" type="ORF">QYT958_LOCUS43638</name>
    <name evidence="3" type="ORF">QYT958_LOCUS43642</name>
</gene>
<organism evidence="2 4">
    <name type="scientific">Rotaria socialis</name>
    <dbReference type="NCBI Taxonomy" id="392032"/>
    <lineage>
        <taxon>Eukaryota</taxon>
        <taxon>Metazoa</taxon>
        <taxon>Spiralia</taxon>
        <taxon>Gnathifera</taxon>
        <taxon>Rotifera</taxon>
        <taxon>Eurotatoria</taxon>
        <taxon>Bdelloidea</taxon>
        <taxon>Philodinida</taxon>
        <taxon>Philodinidae</taxon>
        <taxon>Rotaria</taxon>
    </lineage>
</organism>
<feature type="non-terminal residue" evidence="2">
    <location>
        <position position="64"/>
    </location>
</feature>
<dbReference type="EMBL" id="CAJOBR010063011">
    <property type="protein sequence ID" value="CAF5076627.1"/>
    <property type="molecule type" value="Genomic_DNA"/>
</dbReference>
<feature type="non-terminal residue" evidence="2">
    <location>
        <position position="1"/>
    </location>
</feature>
<dbReference type="EMBL" id="CAJOBR010062995">
    <property type="protein sequence ID" value="CAF5076589.1"/>
    <property type="molecule type" value="Genomic_DNA"/>
</dbReference>
<dbReference type="Proteomes" id="UP000663848">
    <property type="component" value="Unassembled WGS sequence"/>
</dbReference>
<dbReference type="AlphaFoldDB" id="A0A822DPH7"/>
<proteinExistence type="predicted"/>
<evidence type="ECO:0000313" key="2">
    <source>
        <dbReference type="EMBL" id="CAF5076589.1"/>
    </source>
</evidence>
<evidence type="ECO:0000256" key="1">
    <source>
        <dbReference type="SAM" id="MobiDB-lite"/>
    </source>
</evidence>
<protein>
    <submittedName>
        <fullName evidence="2">Uncharacterized protein</fullName>
    </submittedName>
</protein>
<feature type="compositionally biased region" description="Polar residues" evidence="1">
    <location>
        <begin position="24"/>
        <end position="51"/>
    </location>
</feature>